<keyword evidence="3" id="KW-0812">Transmembrane</keyword>
<feature type="region of interest" description="Disordered" evidence="2">
    <location>
        <begin position="1"/>
        <end position="20"/>
    </location>
</feature>
<evidence type="ECO:0000259" key="5">
    <source>
        <dbReference type="Pfam" id="PF11887"/>
    </source>
</evidence>
<protein>
    <submittedName>
        <fullName evidence="6">MlaD family protein</fullName>
    </submittedName>
</protein>
<dbReference type="PANTHER" id="PTHR33371:SF15">
    <property type="entry name" value="LIPOPROTEIN LPRN"/>
    <property type="match status" value="1"/>
</dbReference>
<dbReference type="InterPro" id="IPR003399">
    <property type="entry name" value="Mce/MlaD"/>
</dbReference>
<reference evidence="7" key="1">
    <citation type="journal article" date="2019" name="Int. J. Syst. Evol. Microbiol.">
        <title>The Global Catalogue of Microorganisms (GCM) 10K type strain sequencing project: providing services to taxonomists for standard genome sequencing and annotation.</title>
        <authorList>
            <consortium name="The Broad Institute Genomics Platform"/>
            <consortium name="The Broad Institute Genome Sequencing Center for Infectious Disease"/>
            <person name="Wu L."/>
            <person name="Ma J."/>
        </authorList>
    </citation>
    <scope>NUCLEOTIDE SEQUENCE [LARGE SCALE GENOMIC DNA]</scope>
    <source>
        <strain evidence="7">KCTC 42087</strain>
    </source>
</reference>
<dbReference type="NCBIfam" id="TIGR00996">
    <property type="entry name" value="Mtu_fam_mce"/>
    <property type="match status" value="1"/>
</dbReference>
<feature type="transmembrane region" description="Helical" evidence="3">
    <location>
        <begin position="26"/>
        <end position="45"/>
    </location>
</feature>
<dbReference type="Pfam" id="PF11887">
    <property type="entry name" value="Mce4_CUP1"/>
    <property type="match status" value="1"/>
</dbReference>
<feature type="domain" description="Mammalian cell entry C-terminal" evidence="5">
    <location>
        <begin position="143"/>
        <end position="295"/>
    </location>
</feature>
<keyword evidence="1" id="KW-0175">Coiled coil</keyword>
<evidence type="ECO:0000313" key="6">
    <source>
        <dbReference type="EMBL" id="MFC5751441.1"/>
    </source>
</evidence>
<evidence type="ECO:0000256" key="2">
    <source>
        <dbReference type="SAM" id="MobiDB-lite"/>
    </source>
</evidence>
<organism evidence="6 7">
    <name type="scientific">Actinomadura rugatobispora</name>
    <dbReference type="NCBI Taxonomy" id="1994"/>
    <lineage>
        <taxon>Bacteria</taxon>
        <taxon>Bacillati</taxon>
        <taxon>Actinomycetota</taxon>
        <taxon>Actinomycetes</taxon>
        <taxon>Streptosporangiales</taxon>
        <taxon>Thermomonosporaceae</taxon>
        <taxon>Actinomadura</taxon>
    </lineage>
</organism>
<dbReference type="Pfam" id="PF02470">
    <property type="entry name" value="MlaD"/>
    <property type="match status" value="1"/>
</dbReference>
<dbReference type="InterPro" id="IPR024516">
    <property type="entry name" value="Mce_C"/>
</dbReference>
<evidence type="ECO:0000256" key="1">
    <source>
        <dbReference type="SAM" id="Coils"/>
    </source>
</evidence>
<name>A0ABW1A7G2_9ACTN</name>
<keyword evidence="3" id="KW-1133">Transmembrane helix</keyword>
<comment type="caution">
    <text evidence="6">The sequence shown here is derived from an EMBL/GenBank/DDBJ whole genome shotgun (WGS) entry which is preliminary data.</text>
</comment>
<gene>
    <name evidence="6" type="ORF">ACFPZN_37980</name>
</gene>
<evidence type="ECO:0000256" key="3">
    <source>
        <dbReference type="SAM" id="Phobius"/>
    </source>
</evidence>
<feature type="coiled-coil region" evidence="1">
    <location>
        <begin position="248"/>
        <end position="275"/>
    </location>
</feature>
<dbReference type="InterPro" id="IPR005693">
    <property type="entry name" value="Mce"/>
</dbReference>
<dbReference type="PANTHER" id="PTHR33371">
    <property type="entry name" value="INTERMEMBRANE PHOSPHOLIPID TRANSPORT SYSTEM BINDING PROTEIN MLAD-RELATED"/>
    <property type="match status" value="1"/>
</dbReference>
<dbReference type="Proteomes" id="UP001596074">
    <property type="component" value="Unassembled WGS sequence"/>
</dbReference>
<dbReference type="RefSeq" id="WP_378287356.1">
    <property type="nucleotide sequence ID" value="NZ_JBHSON010000069.1"/>
</dbReference>
<keyword evidence="3" id="KW-0472">Membrane</keyword>
<evidence type="ECO:0000259" key="4">
    <source>
        <dbReference type="Pfam" id="PF02470"/>
    </source>
</evidence>
<dbReference type="InterPro" id="IPR052336">
    <property type="entry name" value="MlaD_Phospholipid_Transporter"/>
</dbReference>
<feature type="compositionally biased region" description="Basic and acidic residues" evidence="2">
    <location>
        <begin position="1"/>
        <end position="16"/>
    </location>
</feature>
<keyword evidence="7" id="KW-1185">Reference proteome</keyword>
<accession>A0ABW1A7G2</accession>
<sequence>MSAREIRPAGLRDRPGKQGRAARRPLVLKAVAVPMALVVVAGTGGCSLQTIGAPRGDMVLTATFDDVQSLVVGHSVQVSDIRVGTVTGIRLSGFRARVTMALRDDRRIPAGTTATIAKSSLLGENYVRLDPPPGRDLRTGPFLARGAAIAQTSVQPDLEQISGRLGPLLAALGGQDLATITGESAAALGGKGRQLNTLIKKAADVSDSYAASSSELGRALDDLARLGGSLRKGHAQIDKLPGNVTLATERLQADRAQLKRAIQQLLKLARSFNANVQARHADRLATLLRRADALLASAVRGGEDLKVLANAVLTFLRGPSVSHSGQALLFLWIKGFLPQPGTAAEATSRKPWNDLAGPRP</sequence>
<evidence type="ECO:0000313" key="7">
    <source>
        <dbReference type="Proteomes" id="UP001596074"/>
    </source>
</evidence>
<feature type="domain" description="Mce/MlaD" evidence="4">
    <location>
        <begin position="60"/>
        <end position="132"/>
    </location>
</feature>
<dbReference type="EMBL" id="JBHSON010000069">
    <property type="protein sequence ID" value="MFC5751441.1"/>
    <property type="molecule type" value="Genomic_DNA"/>
</dbReference>
<proteinExistence type="predicted"/>